<dbReference type="EMBL" id="CACRXK020023568">
    <property type="protein sequence ID" value="CAB4037884.1"/>
    <property type="molecule type" value="Genomic_DNA"/>
</dbReference>
<evidence type="ECO:0000313" key="2">
    <source>
        <dbReference type="EMBL" id="CAB4037884.1"/>
    </source>
</evidence>
<dbReference type="InterPro" id="IPR050871">
    <property type="entry name" value="26S_Proteasome/COP9_Components"/>
</dbReference>
<feature type="compositionally biased region" description="Low complexity" evidence="1">
    <location>
        <begin position="53"/>
        <end position="64"/>
    </location>
</feature>
<comment type="caution">
    <text evidence="2">The sequence shown here is derived from an EMBL/GenBank/DDBJ whole genome shotgun (WGS) entry which is preliminary data.</text>
</comment>
<name>A0A6S7K5H7_PARCT</name>
<dbReference type="Proteomes" id="UP001152795">
    <property type="component" value="Unassembled WGS sequence"/>
</dbReference>
<evidence type="ECO:0000313" key="3">
    <source>
        <dbReference type="Proteomes" id="UP001152795"/>
    </source>
</evidence>
<keyword evidence="3" id="KW-1185">Reference proteome</keyword>
<accession>A0A6S7K5H7</accession>
<sequence length="267" mass="29389">MNVRDILPAGSNPTSGCGIMQITNTTPDIANIRTNDTHIARDRANSQGGGQAGSPRGRQAAGASSRRHRKKCQRRQGEHYRVGGRTLNTKNATLNRNSGHLYQDISDSHFAIQNKMFVDIGILLQLSDLVQDETRAALTSARTTANAIYCPPKLQAALDMQSGILHAEEKDFKTAYSYFYEAFEGYDSLENAKAPAALKYMLLCKIMLNSPEDVQSIISGKLGLKYSGPSLQAMKKIADASHQRSLLEFKKILATYKEELQGDPIIQ</sequence>
<gene>
    <name evidence="2" type="ORF">PACLA_8A074001</name>
</gene>
<feature type="region of interest" description="Disordered" evidence="1">
    <location>
        <begin position="42"/>
        <end position="77"/>
    </location>
</feature>
<dbReference type="SMART" id="SM00753">
    <property type="entry name" value="PAM"/>
    <property type="match status" value="1"/>
</dbReference>
<feature type="compositionally biased region" description="Basic residues" evidence="1">
    <location>
        <begin position="65"/>
        <end position="74"/>
    </location>
</feature>
<organism evidence="2 3">
    <name type="scientific">Paramuricea clavata</name>
    <name type="common">Red gorgonian</name>
    <name type="synonym">Violescent sea-whip</name>
    <dbReference type="NCBI Taxonomy" id="317549"/>
    <lineage>
        <taxon>Eukaryota</taxon>
        <taxon>Metazoa</taxon>
        <taxon>Cnidaria</taxon>
        <taxon>Anthozoa</taxon>
        <taxon>Octocorallia</taxon>
        <taxon>Malacalcyonacea</taxon>
        <taxon>Plexauridae</taxon>
        <taxon>Paramuricea</taxon>
    </lineage>
</organism>
<dbReference type="PANTHER" id="PTHR10678">
    <property type="entry name" value="26S PROTEASOME NON-ATPASE REGULATORY SUBUNIT 11/COP9 SIGNALOSOME COMPLEX SUBUNIT 2"/>
    <property type="match status" value="1"/>
</dbReference>
<reference evidence="2" key="1">
    <citation type="submission" date="2020-04" db="EMBL/GenBank/DDBJ databases">
        <authorList>
            <person name="Alioto T."/>
            <person name="Alioto T."/>
            <person name="Gomez Garrido J."/>
        </authorList>
    </citation>
    <scope>NUCLEOTIDE SEQUENCE</scope>
    <source>
        <strain evidence="2">A484AB</strain>
    </source>
</reference>
<evidence type="ECO:0000256" key="1">
    <source>
        <dbReference type="SAM" id="MobiDB-lite"/>
    </source>
</evidence>
<proteinExistence type="predicted"/>
<feature type="non-terminal residue" evidence="2">
    <location>
        <position position="1"/>
    </location>
</feature>
<dbReference type="OrthoDB" id="1418352at2759"/>
<dbReference type="Gene3D" id="1.25.40.570">
    <property type="match status" value="1"/>
</dbReference>
<protein>
    <submittedName>
        <fullName evidence="2">Uncharacterized protein</fullName>
    </submittedName>
</protein>
<dbReference type="AlphaFoldDB" id="A0A6S7K5H7"/>